<accession>A0ABY5CTZ3</accession>
<feature type="signal peptide" evidence="1">
    <location>
        <begin position="1"/>
        <end position="19"/>
    </location>
</feature>
<dbReference type="InterPro" id="IPR055903">
    <property type="entry name" value="DUF7480"/>
</dbReference>
<keyword evidence="4" id="KW-1185">Reference proteome</keyword>
<evidence type="ECO:0000256" key="1">
    <source>
        <dbReference type="SAM" id="SignalP"/>
    </source>
</evidence>
<dbReference type="RefSeq" id="WP_252961333.1">
    <property type="nucleotide sequence ID" value="NZ_CAMIPH010000002.1"/>
</dbReference>
<organism evidence="3 4">
    <name type="scientific">Serratia entomophila</name>
    <dbReference type="NCBI Taxonomy" id="42906"/>
    <lineage>
        <taxon>Bacteria</taxon>
        <taxon>Pseudomonadati</taxon>
        <taxon>Pseudomonadota</taxon>
        <taxon>Gammaproteobacteria</taxon>
        <taxon>Enterobacterales</taxon>
        <taxon>Yersiniaceae</taxon>
        <taxon>Serratia</taxon>
    </lineage>
</organism>
<dbReference type="InterPro" id="IPR054657">
    <property type="entry name" value="T6SS_periplasmic_put"/>
</dbReference>
<name>A0ABY5CTZ3_9GAMM</name>
<sequence>MRKIFLLLLPLLISGCPMGDKVNLHPAQATIVGKKVCVFVDKNDMVREESILKVGIWRYGNDHYVYEKSYANTPVALEPGKCVPGVDEYDFIPGEGYSVLVSTPLHPYEARFIVWKKGQEVMLKSN</sequence>
<evidence type="ECO:0000259" key="2">
    <source>
        <dbReference type="Pfam" id="PF24295"/>
    </source>
</evidence>
<dbReference type="EMBL" id="CP074347">
    <property type="protein sequence ID" value="USV01452.1"/>
    <property type="molecule type" value="Genomic_DNA"/>
</dbReference>
<reference evidence="3" key="1">
    <citation type="journal article" date="2022" name="BMC Genomics">
        <title>Genome sequence of the entomopathogenic Serratia entomophila isolate 626 and characterisation of the species specific itaconate degradation pathway.</title>
        <authorList>
            <person name="Vaughan A.L."/>
            <person name="Altermann E."/>
            <person name="Glare T.R."/>
            <person name="Hurst M.R.H."/>
        </authorList>
    </citation>
    <scope>NUCLEOTIDE SEQUENCE</scope>
    <source>
        <strain evidence="3">626</strain>
    </source>
</reference>
<dbReference type="Pfam" id="PF24295">
    <property type="entry name" value="DUF7480"/>
    <property type="match status" value="1"/>
</dbReference>
<keyword evidence="1" id="KW-0732">Signal</keyword>
<feature type="chain" id="PRO_5046918936" description="DUF7480 domain-containing protein" evidence="1">
    <location>
        <begin position="20"/>
        <end position="126"/>
    </location>
</feature>
<dbReference type="PROSITE" id="PS51257">
    <property type="entry name" value="PROKAR_LIPOPROTEIN"/>
    <property type="match status" value="1"/>
</dbReference>
<protein>
    <recommendedName>
        <fullName evidence="2">DUF7480 domain-containing protein</fullName>
    </recommendedName>
</protein>
<evidence type="ECO:0000313" key="3">
    <source>
        <dbReference type="EMBL" id="USV01452.1"/>
    </source>
</evidence>
<proteinExistence type="predicted"/>
<gene>
    <name evidence="3" type="ORF">KFQ06_02615</name>
</gene>
<dbReference type="NCBIfam" id="NF045617">
    <property type="entry name" value="mostly_LP"/>
    <property type="match status" value="1"/>
</dbReference>
<dbReference type="Proteomes" id="UP001056873">
    <property type="component" value="Chromosome"/>
</dbReference>
<feature type="domain" description="DUF7480" evidence="2">
    <location>
        <begin position="25"/>
        <end position="105"/>
    </location>
</feature>
<evidence type="ECO:0000313" key="4">
    <source>
        <dbReference type="Proteomes" id="UP001056873"/>
    </source>
</evidence>